<reference evidence="2 3" key="1">
    <citation type="submission" date="2024-03" db="EMBL/GenBank/DDBJ databases">
        <title>Human intestinal bacterial collection.</title>
        <authorList>
            <person name="Pauvert C."/>
            <person name="Hitch T.C.A."/>
            <person name="Clavel T."/>
        </authorList>
    </citation>
    <scope>NUCLEOTIDE SEQUENCE [LARGE SCALE GENOMIC DNA]</scope>
    <source>
        <strain evidence="2 3">CLA-JM-H38</strain>
    </source>
</reference>
<feature type="domain" description="HTH cro/C1-type" evidence="1">
    <location>
        <begin position="8"/>
        <end position="61"/>
    </location>
</feature>
<protein>
    <submittedName>
        <fullName evidence="2">Helix-turn-helix transcriptional regulator</fullName>
    </submittedName>
</protein>
<dbReference type="PROSITE" id="PS50943">
    <property type="entry name" value="HTH_CROC1"/>
    <property type="match status" value="1"/>
</dbReference>
<dbReference type="SUPFAM" id="SSF47413">
    <property type="entry name" value="lambda repressor-like DNA-binding domains"/>
    <property type="match status" value="1"/>
</dbReference>
<name>A0ABV1F649_9FIRM</name>
<dbReference type="Proteomes" id="UP001490816">
    <property type="component" value="Unassembled WGS sequence"/>
</dbReference>
<dbReference type="RefSeq" id="WP_002606271.1">
    <property type="nucleotide sequence ID" value="NZ_JBBMEZ010000001.1"/>
</dbReference>
<dbReference type="Gene3D" id="1.10.260.40">
    <property type="entry name" value="lambda repressor-like DNA-binding domains"/>
    <property type="match status" value="1"/>
</dbReference>
<sequence length="70" mass="8203">MAVSYKKLWHILLDRDMKKKDLENLAGLSHYTMSKMSRDENVNTEVLGRICKALDCKVEDIMDFIPEEQN</sequence>
<comment type="caution">
    <text evidence="2">The sequence shown here is derived from an EMBL/GenBank/DDBJ whole genome shotgun (WGS) entry which is preliminary data.</text>
</comment>
<evidence type="ECO:0000313" key="3">
    <source>
        <dbReference type="Proteomes" id="UP001490816"/>
    </source>
</evidence>
<proteinExistence type="predicted"/>
<dbReference type="InterPro" id="IPR001387">
    <property type="entry name" value="Cro/C1-type_HTH"/>
</dbReference>
<gene>
    <name evidence="2" type="ORF">WMO39_00515</name>
</gene>
<organism evidence="2 3">
    <name type="scientific">Ruminococcoides intestinale</name>
    <dbReference type="NCBI Taxonomy" id="3133162"/>
    <lineage>
        <taxon>Bacteria</taxon>
        <taxon>Bacillati</taxon>
        <taxon>Bacillota</taxon>
        <taxon>Clostridia</taxon>
        <taxon>Eubacteriales</taxon>
        <taxon>Oscillospiraceae</taxon>
        <taxon>Ruminococcoides</taxon>
    </lineage>
</organism>
<dbReference type="Pfam" id="PF13443">
    <property type="entry name" value="HTH_26"/>
    <property type="match status" value="1"/>
</dbReference>
<keyword evidence="3" id="KW-1185">Reference proteome</keyword>
<evidence type="ECO:0000259" key="1">
    <source>
        <dbReference type="PROSITE" id="PS50943"/>
    </source>
</evidence>
<evidence type="ECO:0000313" key="2">
    <source>
        <dbReference type="EMBL" id="MEQ2468817.1"/>
    </source>
</evidence>
<dbReference type="InterPro" id="IPR010982">
    <property type="entry name" value="Lambda_DNA-bd_dom_sf"/>
</dbReference>
<accession>A0ABV1F649</accession>
<dbReference type="EMBL" id="JBBMEZ010000001">
    <property type="protein sequence ID" value="MEQ2468817.1"/>
    <property type="molecule type" value="Genomic_DNA"/>
</dbReference>